<comment type="caution">
    <text evidence="4">The sequence shown here is derived from an EMBL/GenBank/DDBJ whole genome shotgun (WGS) entry which is preliminary data.</text>
</comment>
<dbReference type="InterPro" id="IPR029045">
    <property type="entry name" value="ClpP/crotonase-like_dom_sf"/>
</dbReference>
<evidence type="ECO:0000256" key="1">
    <source>
        <dbReference type="ARBA" id="ARBA00005254"/>
    </source>
</evidence>
<dbReference type="InterPro" id="IPR001753">
    <property type="entry name" value="Enoyl-CoA_hydra/iso"/>
</dbReference>
<evidence type="ECO:0000256" key="2">
    <source>
        <dbReference type="ARBA" id="ARBA00023239"/>
    </source>
</evidence>
<dbReference type="RefSeq" id="WP_138862609.1">
    <property type="nucleotide sequence ID" value="NZ_VCPC01000001.1"/>
</dbReference>
<dbReference type="CDD" id="cd06558">
    <property type="entry name" value="crotonase-like"/>
    <property type="match status" value="1"/>
</dbReference>
<dbReference type="Proteomes" id="UP001191082">
    <property type="component" value="Unassembled WGS sequence"/>
</dbReference>
<organism evidence="4 5">
    <name type="scientific">Arenibacterium halophilum</name>
    <dbReference type="NCBI Taxonomy" id="2583821"/>
    <lineage>
        <taxon>Bacteria</taxon>
        <taxon>Pseudomonadati</taxon>
        <taxon>Pseudomonadota</taxon>
        <taxon>Alphaproteobacteria</taxon>
        <taxon>Rhodobacterales</taxon>
        <taxon>Paracoccaceae</taxon>
        <taxon>Arenibacterium</taxon>
    </lineage>
</organism>
<protein>
    <submittedName>
        <fullName evidence="4">Enoyl-CoA hydratase/isomerase family protein</fullName>
    </submittedName>
</protein>
<name>A0ABY2XE19_9RHOB</name>
<dbReference type="Pfam" id="PF00378">
    <property type="entry name" value="ECH_1"/>
    <property type="match status" value="1"/>
</dbReference>
<keyword evidence="2" id="KW-0456">Lyase</keyword>
<proteinExistence type="inferred from homology"/>
<dbReference type="PROSITE" id="PS00166">
    <property type="entry name" value="ENOYL_COA_HYDRATASE"/>
    <property type="match status" value="1"/>
</dbReference>
<keyword evidence="5" id="KW-1185">Reference proteome</keyword>
<comment type="similarity">
    <text evidence="1 3">Belongs to the enoyl-CoA hydratase/isomerase family.</text>
</comment>
<evidence type="ECO:0000313" key="5">
    <source>
        <dbReference type="Proteomes" id="UP001191082"/>
    </source>
</evidence>
<accession>A0ABY2XE19</accession>
<dbReference type="Gene3D" id="3.90.226.10">
    <property type="entry name" value="2-enoyl-CoA Hydratase, Chain A, domain 1"/>
    <property type="match status" value="1"/>
</dbReference>
<evidence type="ECO:0000313" key="4">
    <source>
        <dbReference type="EMBL" id="TMV15260.1"/>
    </source>
</evidence>
<dbReference type="Gene3D" id="1.10.12.10">
    <property type="entry name" value="Lyase 2-enoyl-coa Hydratase, Chain A, domain 2"/>
    <property type="match status" value="1"/>
</dbReference>
<dbReference type="PANTHER" id="PTHR11941">
    <property type="entry name" value="ENOYL-COA HYDRATASE-RELATED"/>
    <property type="match status" value="1"/>
</dbReference>
<dbReference type="InterPro" id="IPR018376">
    <property type="entry name" value="Enoyl-CoA_hyd/isom_CS"/>
</dbReference>
<dbReference type="EMBL" id="VCPC01000001">
    <property type="protein sequence ID" value="TMV15260.1"/>
    <property type="molecule type" value="Genomic_DNA"/>
</dbReference>
<evidence type="ECO:0000256" key="3">
    <source>
        <dbReference type="RuleBase" id="RU003707"/>
    </source>
</evidence>
<reference evidence="4 5" key="1">
    <citation type="submission" date="2019-05" db="EMBL/GenBank/DDBJ databases">
        <title>Marivita sp. nov. isolated from sea sediment.</title>
        <authorList>
            <person name="Kim W."/>
        </authorList>
    </citation>
    <scope>NUCLEOTIDE SEQUENCE [LARGE SCALE GENOMIC DNA]</scope>
    <source>
        <strain evidence="4 5">CAU 1492</strain>
    </source>
</reference>
<dbReference type="PANTHER" id="PTHR11941:SF54">
    <property type="entry name" value="ENOYL-COA HYDRATASE, MITOCHONDRIAL"/>
    <property type="match status" value="1"/>
</dbReference>
<sequence>MSAPLTLDIDGPVATITYNRPDKLNAMTPEMAALMIEAVERCNTDPAVRAVVLTGTGKAFCAGSDIAELDRYATPWDFRNRPEYCDALRALLKPSIAAINGYAFGGGLEMALSCDIRIASDTARMAAPEIKLGWIGGGGMTALLAHSIGPSNAAMMVMTGDPVDAAQALGWGLVSEVTAPDALLDRARAIAATIASRAPIAAETARANLKAAYNMPLERAVAYERDLQAVCFATEDAAEGRAAFAEKRTPDFSRR</sequence>
<dbReference type="SUPFAM" id="SSF52096">
    <property type="entry name" value="ClpP/crotonase"/>
    <property type="match status" value="1"/>
</dbReference>
<gene>
    <name evidence="4" type="ORF">FGK64_04670</name>
</gene>
<dbReference type="InterPro" id="IPR014748">
    <property type="entry name" value="Enoyl-CoA_hydra_C"/>
</dbReference>